<evidence type="ECO:0000313" key="2">
    <source>
        <dbReference type="EMBL" id="APW65268.1"/>
    </source>
</evidence>
<evidence type="ECO:0000256" key="1">
    <source>
        <dbReference type="SAM" id="MobiDB-lite"/>
    </source>
</evidence>
<proteinExistence type="predicted"/>
<dbReference type="KEGG" id="alp:LPB137_05110"/>
<dbReference type="EMBL" id="CP019070">
    <property type="protein sequence ID" value="APW65268.1"/>
    <property type="molecule type" value="Genomic_DNA"/>
</dbReference>
<reference evidence="2 3" key="1">
    <citation type="submission" date="2017-01" db="EMBL/GenBank/DDBJ databases">
        <title>Genome sequencing of Arcobacter sp. LPB0137.</title>
        <authorList>
            <person name="Lee G.-W."/>
            <person name="Yi H."/>
        </authorList>
    </citation>
    <scope>NUCLEOTIDE SEQUENCE [LARGE SCALE GENOMIC DNA]</scope>
    <source>
        <strain evidence="2 3">LPB0137</strain>
    </source>
</reference>
<keyword evidence="3" id="KW-1185">Reference proteome</keyword>
<gene>
    <name evidence="2" type="ORF">LPB137_05110</name>
</gene>
<sequence>MANNNHKNNQKNDNRGTSGTNNEYQKMLDNRSNQMNINHPEYKGAKNGK</sequence>
<dbReference type="STRING" id="1850254.LPB137_05110"/>
<name>A0A1P8KL32_9BACT</name>
<evidence type="ECO:0000313" key="3">
    <source>
        <dbReference type="Proteomes" id="UP000186074"/>
    </source>
</evidence>
<dbReference type="Proteomes" id="UP000186074">
    <property type="component" value="Chromosome"/>
</dbReference>
<dbReference type="AlphaFoldDB" id="A0A1P8KL32"/>
<feature type="region of interest" description="Disordered" evidence="1">
    <location>
        <begin position="1"/>
        <end position="49"/>
    </location>
</feature>
<dbReference type="RefSeq" id="WP_076085282.1">
    <property type="nucleotide sequence ID" value="NZ_CP019070.1"/>
</dbReference>
<protein>
    <submittedName>
        <fullName evidence="2">Alpha-amylase</fullName>
    </submittedName>
</protein>
<accession>A0A1P8KL32</accession>
<feature type="compositionally biased region" description="Basic and acidic residues" evidence="1">
    <location>
        <begin position="40"/>
        <end position="49"/>
    </location>
</feature>
<dbReference type="OrthoDB" id="9804057at2"/>
<organism evidence="2 3">
    <name type="scientific">Poseidonibacter parvus</name>
    <dbReference type="NCBI Taxonomy" id="1850254"/>
    <lineage>
        <taxon>Bacteria</taxon>
        <taxon>Pseudomonadati</taxon>
        <taxon>Campylobacterota</taxon>
        <taxon>Epsilonproteobacteria</taxon>
        <taxon>Campylobacterales</taxon>
        <taxon>Arcobacteraceae</taxon>
        <taxon>Poseidonibacter</taxon>
    </lineage>
</organism>
<feature type="compositionally biased region" description="Polar residues" evidence="1">
    <location>
        <begin position="15"/>
        <end position="37"/>
    </location>
</feature>